<feature type="compositionally biased region" description="Pro residues" evidence="1">
    <location>
        <begin position="23"/>
        <end position="34"/>
    </location>
</feature>
<feature type="compositionally biased region" description="Polar residues" evidence="1">
    <location>
        <begin position="476"/>
        <end position="485"/>
    </location>
</feature>
<feature type="region of interest" description="Disordered" evidence="1">
    <location>
        <begin position="1"/>
        <end position="58"/>
    </location>
</feature>
<reference evidence="2" key="1">
    <citation type="submission" date="2021-02" db="EMBL/GenBank/DDBJ databases">
        <authorList>
            <person name="Dougan E. K."/>
            <person name="Rhodes N."/>
            <person name="Thang M."/>
            <person name="Chan C."/>
        </authorList>
    </citation>
    <scope>NUCLEOTIDE SEQUENCE</scope>
</reference>
<evidence type="ECO:0000313" key="3">
    <source>
        <dbReference type="Proteomes" id="UP000604046"/>
    </source>
</evidence>
<accession>A0A812P4E5</accession>
<protein>
    <submittedName>
        <fullName evidence="2">Uncharacterized protein</fullName>
    </submittedName>
</protein>
<comment type="caution">
    <text evidence="2">The sequence shown here is derived from an EMBL/GenBank/DDBJ whole genome shotgun (WGS) entry which is preliminary data.</text>
</comment>
<dbReference type="AlphaFoldDB" id="A0A812P4E5"/>
<feature type="region of interest" description="Disordered" evidence="1">
    <location>
        <begin position="451"/>
        <end position="485"/>
    </location>
</feature>
<organism evidence="2 3">
    <name type="scientific">Symbiodinium natans</name>
    <dbReference type="NCBI Taxonomy" id="878477"/>
    <lineage>
        <taxon>Eukaryota</taxon>
        <taxon>Sar</taxon>
        <taxon>Alveolata</taxon>
        <taxon>Dinophyceae</taxon>
        <taxon>Suessiales</taxon>
        <taxon>Symbiodiniaceae</taxon>
        <taxon>Symbiodinium</taxon>
    </lineage>
</organism>
<proteinExistence type="predicted"/>
<dbReference type="Proteomes" id="UP000604046">
    <property type="component" value="Unassembled WGS sequence"/>
</dbReference>
<evidence type="ECO:0000313" key="2">
    <source>
        <dbReference type="EMBL" id="CAE7339968.1"/>
    </source>
</evidence>
<keyword evidence="3" id="KW-1185">Reference proteome</keyword>
<name>A0A812P4E5_9DINO</name>
<gene>
    <name evidence="2" type="ORF">SNAT2548_LOCUS17788</name>
</gene>
<sequence length="906" mass="99853">MEDVEESPSAPPAKRARVKTPPEAVPVPVPPLGPHKPGSSVLSGEGSWQPPPSDTDSILPILRKMIPQTRAAALEWMKDHMPTEAGSATRIEDIPPLKVAAPSGHVTSGIKEIMNARNMELALKTQKVYEAGSSIWILSAQPTDEFDESWKTYVDVGNSVFRPNKHTGHILLELAFAANVGDVIPKDLPHHVNLVSGQKAFFAFYVALANALRINDNDRVKELMIFSLSTTVRLFLGMDSSTMLLEINGVNNHMKSLGNLCEDSWLTWSLRAQDFAVLHNVRLSGSDKCASSLNKLGLNYLGQPLNKNHAHTLGLQSQMLCDEAIEVLRAMDRLYNSRPLTKDYTKLLRLLKAVQGQATVAGKTTFVATDAVTYVISFIFVELLRGSIDANFLTVAALDPLSKPGFVSLLLTRQRVLQYLNSLVSVMEDSKAKTEMQTVMTDIFLEPERWNNTFPSEHATETHEETEAGPIGTASGGSTEQSNTQGSALDGFLAKLQHASSKKLAQLAHGVNSGDYDKGLVLVASDSKLEEVLNDGERVKKEPQLQSLNTHLRAFEALLETARAAEERKDVWRRAQATRKKYANVVVANSLEEITAAVVRFKEMTKPRVKLNEAHEIVVLSLDCVEEAVMKPWQRTSQLAGLSEKTMKGLNGCLQYLGQLAKSFEIGVIFDGCSKDKRRSLDSLTAISAKDMSEGILVFAPKEKNKTKDQGSEVRTRTVAFQDQHHETFHMRFGCGNRSKISKGQEGDFQTCYTDVSKVTCLPRVSQASKKDALGLGQDATMAPASFSEDQAVPWFWGETKGQGFWEKFLKSYKASVVIDLRVTTQLGLAAMSMGLASGSKQATWMSNILDLGSLEHIVKNQHAMFTQELATAIKDLYADELETLAWTAVINFIYVNDNRPRLFSG</sequence>
<dbReference type="OrthoDB" id="413087at2759"/>
<evidence type="ECO:0000256" key="1">
    <source>
        <dbReference type="SAM" id="MobiDB-lite"/>
    </source>
</evidence>
<dbReference type="EMBL" id="CAJNDS010002124">
    <property type="protein sequence ID" value="CAE7339968.1"/>
    <property type="molecule type" value="Genomic_DNA"/>
</dbReference>